<reference evidence="9" key="1">
    <citation type="submission" date="2022-12" db="EMBL/GenBank/DDBJ databases">
        <title>Draft genome assemblies for two species of Escallonia (Escalloniales).</title>
        <authorList>
            <person name="Chanderbali A."/>
            <person name="Dervinis C."/>
            <person name="Anghel I."/>
            <person name="Soltis D."/>
            <person name="Soltis P."/>
            <person name="Zapata F."/>
        </authorList>
    </citation>
    <scope>NUCLEOTIDE SEQUENCE</scope>
    <source>
        <strain evidence="9">UCBG64.0493</strain>
        <tissue evidence="9">Leaf</tissue>
    </source>
</reference>
<dbReference type="Proteomes" id="UP001188597">
    <property type="component" value="Unassembled WGS sequence"/>
</dbReference>
<evidence type="ECO:0000256" key="3">
    <source>
        <dbReference type="ARBA" id="ARBA00022692"/>
    </source>
</evidence>
<keyword evidence="3 8" id="KW-0812">Transmembrane</keyword>
<evidence type="ECO:0000256" key="4">
    <source>
        <dbReference type="ARBA" id="ARBA00022821"/>
    </source>
</evidence>
<comment type="subcellular location">
    <subcellularLocation>
        <location evidence="1">Membrane</location>
        <topology evidence="1">Multi-pass membrane protein</topology>
    </subcellularLocation>
</comment>
<evidence type="ECO:0000256" key="6">
    <source>
        <dbReference type="ARBA" id="ARBA00023136"/>
    </source>
</evidence>
<keyword evidence="6 8" id="KW-0472">Membrane</keyword>
<evidence type="ECO:0008006" key="11">
    <source>
        <dbReference type="Google" id="ProtNLM"/>
    </source>
</evidence>
<organism evidence="9 10">
    <name type="scientific">Escallonia herrerae</name>
    <dbReference type="NCBI Taxonomy" id="1293975"/>
    <lineage>
        <taxon>Eukaryota</taxon>
        <taxon>Viridiplantae</taxon>
        <taxon>Streptophyta</taxon>
        <taxon>Embryophyta</taxon>
        <taxon>Tracheophyta</taxon>
        <taxon>Spermatophyta</taxon>
        <taxon>Magnoliopsida</taxon>
        <taxon>eudicotyledons</taxon>
        <taxon>Gunneridae</taxon>
        <taxon>Pentapetalae</taxon>
        <taxon>asterids</taxon>
        <taxon>campanulids</taxon>
        <taxon>Escalloniales</taxon>
        <taxon>Escalloniaceae</taxon>
        <taxon>Escallonia</taxon>
    </lineage>
</organism>
<sequence>RSSTEAKYKALADCASELTWLRSLLTELGYPLHQSPILWCDNIGATYLSANPVFHARMKHIEIDFHFVRDKGKVPIITVNGLHQLHILIFFLAVFHVIYSAVTMALGRLKIRGWKVWEQETLSHDYEFSNGIKISII</sequence>
<comment type="similarity">
    <text evidence="2">Belongs to the MLO family.</text>
</comment>
<dbReference type="EMBL" id="JAVXUP010000208">
    <property type="protein sequence ID" value="KAK3034201.1"/>
    <property type="molecule type" value="Genomic_DNA"/>
</dbReference>
<keyword evidence="7" id="KW-0568">Pathogenesis-related protein</keyword>
<evidence type="ECO:0000313" key="9">
    <source>
        <dbReference type="EMBL" id="KAK3034201.1"/>
    </source>
</evidence>
<feature type="transmembrane region" description="Helical" evidence="8">
    <location>
        <begin position="85"/>
        <end position="106"/>
    </location>
</feature>
<dbReference type="AlphaFoldDB" id="A0AA89BJT0"/>
<comment type="caution">
    <text evidence="9">The sequence shown here is derived from an EMBL/GenBank/DDBJ whole genome shotgun (WGS) entry which is preliminary data.</text>
</comment>
<feature type="non-terminal residue" evidence="9">
    <location>
        <position position="137"/>
    </location>
</feature>
<evidence type="ECO:0000256" key="1">
    <source>
        <dbReference type="ARBA" id="ARBA00004141"/>
    </source>
</evidence>
<dbReference type="CDD" id="cd09272">
    <property type="entry name" value="RNase_HI_RT_Ty1"/>
    <property type="match status" value="1"/>
</dbReference>
<gene>
    <name evidence="9" type="ORF">RJ639_034341</name>
</gene>
<dbReference type="Pfam" id="PF03094">
    <property type="entry name" value="Mlo"/>
    <property type="match status" value="1"/>
</dbReference>
<name>A0AA89BJT0_9ASTE</name>
<dbReference type="PANTHER" id="PTHR31942">
    <property type="entry name" value="MLO-LIKE PROTEIN 1"/>
    <property type="match status" value="1"/>
</dbReference>
<dbReference type="GO" id="GO:0016020">
    <property type="term" value="C:membrane"/>
    <property type="evidence" value="ECO:0007669"/>
    <property type="project" value="UniProtKB-SubCell"/>
</dbReference>
<dbReference type="GO" id="GO:0006952">
    <property type="term" value="P:defense response"/>
    <property type="evidence" value="ECO:0007669"/>
    <property type="project" value="UniProtKB-KW"/>
</dbReference>
<evidence type="ECO:0000256" key="2">
    <source>
        <dbReference type="ARBA" id="ARBA00006574"/>
    </source>
</evidence>
<dbReference type="InterPro" id="IPR004326">
    <property type="entry name" value="Mlo"/>
</dbReference>
<keyword evidence="4" id="KW-0611">Plant defense</keyword>
<proteinExistence type="inferred from homology"/>
<evidence type="ECO:0000256" key="8">
    <source>
        <dbReference type="SAM" id="Phobius"/>
    </source>
</evidence>
<keyword evidence="5 8" id="KW-1133">Transmembrane helix</keyword>
<protein>
    <recommendedName>
        <fullName evidence="11">Copia protein</fullName>
    </recommendedName>
</protein>
<evidence type="ECO:0000256" key="7">
    <source>
        <dbReference type="ARBA" id="ARBA00023265"/>
    </source>
</evidence>
<dbReference type="PANTHER" id="PTHR31942:SF49">
    <property type="entry name" value="MLO-LIKE PROTEIN 8"/>
    <property type="match status" value="1"/>
</dbReference>
<accession>A0AA89BJT0</accession>
<evidence type="ECO:0000256" key="5">
    <source>
        <dbReference type="ARBA" id="ARBA00022989"/>
    </source>
</evidence>
<evidence type="ECO:0000313" key="10">
    <source>
        <dbReference type="Proteomes" id="UP001188597"/>
    </source>
</evidence>
<keyword evidence="10" id="KW-1185">Reference proteome</keyword>